<evidence type="ECO:0000313" key="11">
    <source>
        <dbReference type="EMBL" id="CAL7941818.1"/>
    </source>
</evidence>
<feature type="transmembrane region" description="Helical" evidence="10">
    <location>
        <begin position="32"/>
        <end position="53"/>
    </location>
</feature>
<evidence type="ECO:0000256" key="10">
    <source>
        <dbReference type="RuleBase" id="RU351113"/>
    </source>
</evidence>
<comment type="caution">
    <text evidence="10">Lacks conserved residue(s) required for the propagation of feature annotation.</text>
</comment>
<keyword evidence="2" id="KW-1003">Cell membrane</keyword>
<dbReference type="Pfam" id="PF02949">
    <property type="entry name" value="7tm_6"/>
    <property type="match status" value="1"/>
</dbReference>
<evidence type="ECO:0000256" key="9">
    <source>
        <dbReference type="ARBA" id="ARBA00023224"/>
    </source>
</evidence>
<sequence length="374" mass="42730">MTPIKIISRTMKYGLHLAVTWPGTPLPVLRKFCWIIVLIVFQIGQYSYVITHYKSDTLIEMVDNLSITMAFTLVLVKLCIAWKHSTQLSEILSIMEEESQKYAALDKNNFISKAAHISYHLSSFVIYTYMLAAGFYMMGAFVPRDTNTTSPELLLKMDFPFDINESPINELVISMQFFYQTTAAYIFGVFTALLLMAVLHVGCQIDVMCHTLLEVPYKSNRQLKYFISRHQEIITFADKIEKLFTYMALGQLVSNTLMICTLGYILVIAIQVENGVTLILKCIVFYISICLEAFVYCFAGEYLSIKSKLISDTAYEFLWYNLHPNETQYLILVILRAQKGFTFTFGKFASLSMESFANIMKASVSYISVLLAMT</sequence>
<dbReference type="PANTHER" id="PTHR21137:SF35">
    <property type="entry name" value="ODORANT RECEPTOR 19A-RELATED"/>
    <property type="match status" value="1"/>
</dbReference>
<protein>
    <recommendedName>
        <fullName evidence="10">Odorant receptor</fullName>
    </recommendedName>
</protein>
<feature type="transmembrane region" description="Helical" evidence="10">
    <location>
        <begin position="278"/>
        <end position="299"/>
    </location>
</feature>
<keyword evidence="9 10" id="KW-0807">Transducer</keyword>
<feature type="transmembrane region" description="Helical" evidence="10">
    <location>
        <begin position="117"/>
        <end position="138"/>
    </location>
</feature>
<evidence type="ECO:0000256" key="8">
    <source>
        <dbReference type="ARBA" id="ARBA00023170"/>
    </source>
</evidence>
<comment type="caution">
    <text evidence="11">The sequence shown here is derived from an EMBL/GenBank/DDBJ whole genome shotgun (WGS) entry which is preliminary data.</text>
</comment>
<keyword evidence="7 10" id="KW-0472">Membrane</keyword>
<keyword evidence="12" id="KW-1185">Reference proteome</keyword>
<feature type="transmembrane region" description="Helical" evidence="10">
    <location>
        <begin position="65"/>
        <end position="82"/>
    </location>
</feature>
<evidence type="ECO:0000256" key="3">
    <source>
        <dbReference type="ARBA" id="ARBA00022606"/>
    </source>
</evidence>
<dbReference type="InterPro" id="IPR004117">
    <property type="entry name" value="7tm6_olfct_rcpt"/>
</dbReference>
<name>A0ABP1NLB4_XYLVO</name>
<comment type="subcellular location">
    <subcellularLocation>
        <location evidence="1 10">Cell membrane</location>
        <topology evidence="1 10">Multi-pass membrane protein</topology>
    </subcellularLocation>
</comment>
<comment type="similarity">
    <text evidence="10">Belongs to the insect chemoreceptor superfamily. Heteromeric odorant receptor channel (TC 1.A.69) family.</text>
</comment>
<organism evidence="11 12">
    <name type="scientific">Xylocopa violacea</name>
    <name type="common">Violet carpenter bee</name>
    <name type="synonym">Apis violacea</name>
    <dbReference type="NCBI Taxonomy" id="135666"/>
    <lineage>
        <taxon>Eukaryota</taxon>
        <taxon>Metazoa</taxon>
        <taxon>Ecdysozoa</taxon>
        <taxon>Arthropoda</taxon>
        <taxon>Hexapoda</taxon>
        <taxon>Insecta</taxon>
        <taxon>Pterygota</taxon>
        <taxon>Neoptera</taxon>
        <taxon>Endopterygota</taxon>
        <taxon>Hymenoptera</taxon>
        <taxon>Apocrita</taxon>
        <taxon>Aculeata</taxon>
        <taxon>Apoidea</taxon>
        <taxon>Anthophila</taxon>
        <taxon>Apidae</taxon>
        <taxon>Xylocopa</taxon>
        <taxon>Xylocopa</taxon>
    </lineage>
</organism>
<reference evidence="11 12" key="1">
    <citation type="submission" date="2024-08" db="EMBL/GenBank/DDBJ databases">
        <authorList>
            <person name="Will J Nash"/>
            <person name="Angela Man"/>
            <person name="Seanna McTaggart"/>
            <person name="Kendall Baker"/>
            <person name="Tom Barker"/>
            <person name="Leah Catchpole"/>
            <person name="Alex Durrant"/>
            <person name="Karim Gharbi"/>
            <person name="Naomi Irish"/>
            <person name="Gemy Kaithakottil"/>
            <person name="Debby Ku"/>
            <person name="Aaliyah Providence"/>
            <person name="Felix Shaw"/>
            <person name="David Swarbreck"/>
            <person name="Chris Watkins"/>
            <person name="Ann M. McCartney"/>
            <person name="Giulio Formenti"/>
            <person name="Alice Mouton"/>
            <person name="Noel Vella"/>
            <person name="Bjorn M von Reumont"/>
            <person name="Adriana Vella"/>
            <person name="Wilfried Haerty"/>
        </authorList>
    </citation>
    <scope>NUCLEOTIDE SEQUENCE [LARGE SCALE GENOMIC DNA]</scope>
</reference>
<keyword evidence="5 10" id="KW-0552">Olfaction</keyword>
<keyword evidence="4 10" id="KW-0812">Transmembrane</keyword>
<accession>A0ABP1NLB4</accession>
<evidence type="ECO:0000256" key="4">
    <source>
        <dbReference type="ARBA" id="ARBA00022692"/>
    </source>
</evidence>
<evidence type="ECO:0000256" key="7">
    <source>
        <dbReference type="ARBA" id="ARBA00023136"/>
    </source>
</evidence>
<evidence type="ECO:0000313" key="12">
    <source>
        <dbReference type="Proteomes" id="UP001642520"/>
    </source>
</evidence>
<keyword evidence="6 10" id="KW-1133">Transmembrane helix</keyword>
<evidence type="ECO:0000256" key="2">
    <source>
        <dbReference type="ARBA" id="ARBA00022475"/>
    </source>
</evidence>
<keyword evidence="3 10" id="KW-0716">Sensory transduction</keyword>
<gene>
    <name evidence="11" type="ORF">XYLVIOL_LOCUS5211</name>
</gene>
<dbReference type="Proteomes" id="UP001642520">
    <property type="component" value="Unassembled WGS sequence"/>
</dbReference>
<feature type="transmembrane region" description="Helical" evidence="10">
    <location>
        <begin position="252"/>
        <end position="272"/>
    </location>
</feature>
<evidence type="ECO:0000256" key="1">
    <source>
        <dbReference type="ARBA" id="ARBA00004651"/>
    </source>
</evidence>
<evidence type="ECO:0000256" key="5">
    <source>
        <dbReference type="ARBA" id="ARBA00022725"/>
    </source>
</evidence>
<dbReference type="PANTHER" id="PTHR21137">
    <property type="entry name" value="ODORANT RECEPTOR"/>
    <property type="match status" value="1"/>
</dbReference>
<dbReference type="EMBL" id="CAXAJV020001292">
    <property type="protein sequence ID" value="CAL7941818.1"/>
    <property type="molecule type" value="Genomic_DNA"/>
</dbReference>
<proteinExistence type="inferred from homology"/>
<evidence type="ECO:0000256" key="6">
    <source>
        <dbReference type="ARBA" id="ARBA00022989"/>
    </source>
</evidence>
<feature type="transmembrane region" description="Helical" evidence="10">
    <location>
        <begin position="177"/>
        <end position="199"/>
    </location>
</feature>
<keyword evidence="8 10" id="KW-0675">Receptor</keyword>